<dbReference type="Proteomes" id="UP000198418">
    <property type="component" value="Unassembled WGS sequence"/>
</dbReference>
<dbReference type="SMART" id="SM00046">
    <property type="entry name" value="DAGKc"/>
    <property type="match status" value="1"/>
</dbReference>
<dbReference type="AlphaFoldDB" id="A0A212S9U2"/>
<dbReference type="Pfam" id="PF19279">
    <property type="entry name" value="YegS_C"/>
    <property type="match status" value="1"/>
</dbReference>
<evidence type="ECO:0000256" key="2">
    <source>
        <dbReference type="ARBA" id="ARBA00022741"/>
    </source>
</evidence>
<keyword evidence="2" id="KW-0547">Nucleotide-binding</keyword>
<dbReference type="Pfam" id="PF00781">
    <property type="entry name" value="DAGK_cat"/>
    <property type="match status" value="1"/>
</dbReference>
<reference evidence="8" key="1">
    <citation type="submission" date="2017-06" db="EMBL/GenBank/DDBJ databases">
        <authorList>
            <person name="Varghese N."/>
            <person name="Submissions S."/>
        </authorList>
    </citation>
    <scope>NUCLEOTIDE SEQUENCE [LARGE SCALE GENOMIC DNA]</scope>
    <source>
        <strain evidence="8">DSM 137</strain>
    </source>
</reference>
<protein>
    <submittedName>
        <fullName evidence="7">Lipid kinase, YegS/Rv2252/BmrU family</fullName>
    </submittedName>
</protein>
<sequence>MRLLVVINGHSRAGAARAEAALTELRSAGFDCQVLSAGSRDEVGPWIARHAPGAAGVVAVGGDGTANAAAPGAVAAGLPFGLIPAGTANDLARTLGIPVEPKAAARVIAQGGLRAIDLGEVNGRLYFNVASLGLSVDLARRLDRETKRKFGRFGYWIACARVLFGARPFRAVIAADGEIMRVKSLQIAVGNGRFYGGGLAVEHSAQIDDGCLDLYSLEFAHPWKLLAIAKDFLVGRHGLWREVRVRRAQKVEIRTRRRRAINADGEIIARTPATFLIRREALKVFTPVDAEEAASHAGRSRRERQFDHANEWSGVR</sequence>
<dbReference type="EMBL" id="FYDG01000017">
    <property type="protein sequence ID" value="SNB82025.1"/>
    <property type="molecule type" value="Genomic_DNA"/>
</dbReference>
<dbReference type="PROSITE" id="PS50146">
    <property type="entry name" value="DAGK"/>
    <property type="match status" value="1"/>
</dbReference>
<keyword evidence="4" id="KW-0067">ATP-binding</keyword>
<gene>
    <name evidence="7" type="ORF">SAMN06265338_11742</name>
</gene>
<dbReference type="PANTHER" id="PTHR12358:SF54">
    <property type="entry name" value="SPHINGOSINE KINASE RELATED PROTEIN"/>
    <property type="match status" value="1"/>
</dbReference>
<dbReference type="PANTHER" id="PTHR12358">
    <property type="entry name" value="SPHINGOSINE KINASE"/>
    <property type="match status" value="1"/>
</dbReference>
<dbReference type="GO" id="GO:0008654">
    <property type="term" value="P:phospholipid biosynthetic process"/>
    <property type="evidence" value="ECO:0007669"/>
    <property type="project" value="InterPro"/>
</dbReference>
<organism evidence="7 8">
    <name type="scientific">Rhodoblastus acidophilus</name>
    <name type="common">Rhodopseudomonas acidophila</name>
    <dbReference type="NCBI Taxonomy" id="1074"/>
    <lineage>
        <taxon>Bacteria</taxon>
        <taxon>Pseudomonadati</taxon>
        <taxon>Pseudomonadota</taxon>
        <taxon>Alphaproteobacteria</taxon>
        <taxon>Hyphomicrobiales</taxon>
        <taxon>Rhodoblastaceae</taxon>
        <taxon>Rhodoblastus</taxon>
    </lineage>
</organism>
<dbReference type="InterPro" id="IPR050187">
    <property type="entry name" value="Lipid_Phosphate_FormReg"/>
</dbReference>
<keyword evidence="8" id="KW-1185">Reference proteome</keyword>
<evidence type="ECO:0000256" key="4">
    <source>
        <dbReference type="ARBA" id="ARBA00022840"/>
    </source>
</evidence>
<feature type="domain" description="DAGKc" evidence="6">
    <location>
        <begin position="1"/>
        <end position="125"/>
    </location>
</feature>
<dbReference type="NCBIfam" id="NF009604">
    <property type="entry name" value="PRK13057.1"/>
    <property type="match status" value="1"/>
</dbReference>
<accession>A0A212S9U2</accession>
<dbReference type="InterPro" id="IPR045540">
    <property type="entry name" value="YegS/DAGK_C"/>
</dbReference>
<keyword evidence="1" id="KW-0808">Transferase</keyword>
<dbReference type="NCBIfam" id="TIGR00147">
    <property type="entry name" value="YegS/Rv2252/BmrU family lipid kinase"/>
    <property type="match status" value="1"/>
</dbReference>
<dbReference type="Gene3D" id="3.40.50.10330">
    <property type="entry name" value="Probable inorganic polyphosphate/atp-NAD kinase, domain 1"/>
    <property type="match status" value="1"/>
</dbReference>
<dbReference type="InterPro" id="IPR001206">
    <property type="entry name" value="Diacylglycerol_kinase_cat_dom"/>
</dbReference>
<evidence type="ECO:0000313" key="7">
    <source>
        <dbReference type="EMBL" id="SNB82025.1"/>
    </source>
</evidence>
<evidence type="ECO:0000256" key="1">
    <source>
        <dbReference type="ARBA" id="ARBA00022679"/>
    </source>
</evidence>
<evidence type="ECO:0000313" key="8">
    <source>
        <dbReference type="Proteomes" id="UP000198418"/>
    </source>
</evidence>
<keyword evidence="3 7" id="KW-0418">Kinase</keyword>
<dbReference type="SUPFAM" id="SSF111331">
    <property type="entry name" value="NAD kinase/diacylglycerol kinase-like"/>
    <property type="match status" value="1"/>
</dbReference>
<dbReference type="InterPro" id="IPR016064">
    <property type="entry name" value="NAD/diacylglycerol_kinase_sf"/>
</dbReference>
<evidence type="ECO:0000259" key="6">
    <source>
        <dbReference type="PROSITE" id="PS50146"/>
    </source>
</evidence>
<name>A0A212S9U2_RHOAC</name>
<dbReference type="GO" id="GO:0005524">
    <property type="term" value="F:ATP binding"/>
    <property type="evidence" value="ECO:0007669"/>
    <property type="project" value="UniProtKB-KW"/>
</dbReference>
<dbReference type="InterPro" id="IPR017438">
    <property type="entry name" value="ATP-NAD_kinase_N"/>
</dbReference>
<dbReference type="GO" id="GO:0016301">
    <property type="term" value="F:kinase activity"/>
    <property type="evidence" value="ECO:0007669"/>
    <property type="project" value="UniProtKB-KW"/>
</dbReference>
<proteinExistence type="predicted"/>
<feature type="region of interest" description="Disordered" evidence="5">
    <location>
        <begin position="295"/>
        <end position="316"/>
    </location>
</feature>
<dbReference type="InterPro" id="IPR005218">
    <property type="entry name" value="Diacylglycerol/lipid_kinase"/>
</dbReference>
<dbReference type="Gene3D" id="2.60.200.40">
    <property type="match status" value="1"/>
</dbReference>
<evidence type="ECO:0000256" key="5">
    <source>
        <dbReference type="SAM" id="MobiDB-lite"/>
    </source>
</evidence>
<evidence type="ECO:0000256" key="3">
    <source>
        <dbReference type="ARBA" id="ARBA00022777"/>
    </source>
</evidence>